<comment type="caution">
    <text evidence="1">The sequence shown here is derived from an EMBL/GenBank/DDBJ whole genome shotgun (WGS) entry which is preliminary data.</text>
</comment>
<proteinExistence type="predicted"/>
<reference evidence="1 2" key="1">
    <citation type="submission" date="2015-01" db="EMBL/GenBank/DDBJ databases">
        <title>Genome Sequencing of Rickettsiales.</title>
        <authorList>
            <person name="Daugherty S.C."/>
            <person name="Su Q."/>
            <person name="Abolude K."/>
            <person name="Beier-Sexton M."/>
            <person name="Carlyon J.A."/>
            <person name="Carter R."/>
            <person name="Day N.P."/>
            <person name="Dumler S.J."/>
            <person name="Dyachenko V."/>
            <person name="Godinez A."/>
            <person name="Kurtti T.J."/>
            <person name="Lichay M."/>
            <person name="Mullins K.E."/>
            <person name="Ott S."/>
            <person name="Pappas-Brown V."/>
            <person name="Paris D.H."/>
            <person name="Patel P."/>
            <person name="Richards A.L."/>
            <person name="Sadzewicz L."/>
            <person name="Sears K."/>
            <person name="Seidman D."/>
            <person name="Sengamalay N."/>
            <person name="Stenos J."/>
            <person name="Tallon L.J."/>
            <person name="Vincent G."/>
            <person name="Fraser C.M."/>
            <person name="Munderloh U."/>
            <person name="Dunning-Hotopp J.C."/>
        </authorList>
    </citation>
    <scope>NUCLEOTIDE SEQUENCE [LARGE SCALE GENOMIC DNA]</scope>
    <source>
        <strain evidence="1 2">ApNP</strain>
    </source>
</reference>
<evidence type="ECO:0000313" key="1">
    <source>
        <dbReference type="EMBL" id="KJV66934.1"/>
    </source>
</evidence>
<dbReference type="PATRIC" id="fig|1359153.3.peg.1230"/>
<dbReference type="AlphaFoldDB" id="A0A0F3NJ44"/>
<organism evidence="1 2">
    <name type="scientific">Anaplasma phagocytophilum str. ApNP</name>
    <dbReference type="NCBI Taxonomy" id="1359153"/>
    <lineage>
        <taxon>Bacteria</taxon>
        <taxon>Pseudomonadati</taxon>
        <taxon>Pseudomonadota</taxon>
        <taxon>Alphaproteobacteria</taxon>
        <taxon>Rickettsiales</taxon>
        <taxon>Anaplasmataceae</taxon>
        <taxon>Anaplasma</taxon>
        <taxon>phagocytophilum group</taxon>
    </lineage>
</organism>
<evidence type="ECO:0000313" key="2">
    <source>
        <dbReference type="Proteomes" id="UP000033385"/>
    </source>
</evidence>
<dbReference type="Proteomes" id="UP000033385">
    <property type="component" value="Unassembled WGS sequence"/>
</dbReference>
<dbReference type="EMBL" id="LANW01000001">
    <property type="protein sequence ID" value="KJV66934.1"/>
    <property type="molecule type" value="Genomic_DNA"/>
</dbReference>
<accession>A0A0F3NJ44</accession>
<protein>
    <submittedName>
        <fullName evidence="1">Uncharacterized protein</fullName>
    </submittedName>
</protein>
<sequence>MLVLRERCLESRNSNAGVCNSVLSRNVCCYRPYRAVVHE</sequence>
<name>A0A0F3NJ44_ANAPH</name>
<gene>
    <name evidence="1" type="ORF">APHNP_1198</name>
</gene>